<keyword evidence="2" id="KW-0547">Nucleotide-binding</keyword>
<dbReference type="GO" id="GO:0005524">
    <property type="term" value="F:ATP binding"/>
    <property type="evidence" value="ECO:0007669"/>
    <property type="project" value="UniProtKB-KW"/>
</dbReference>
<dbReference type="InterPro" id="IPR002611">
    <property type="entry name" value="IstB_ATP-bd"/>
</dbReference>
<gene>
    <name evidence="5" type="ORF">D8M05_19870</name>
</gene>
<dbReference type="PANTHER" id="PTHR30050">
    <property type="entry name" value="CHROMOSOMAL REPLICATION INITIATOR PROTEIN DNAA"/>
    <property type="match status" value="1"/>
</dbReference>
<dbReference type="InterPro" id="IPR047661">
    <property type="entry name" value="IstB"/>
</dbReference>
<evidence type="ECO:0000256" key="1">
    <source>
        <dbReference type="ARBA" id="ARBA00008059"/>
    </source>
</evidence>
<comment type="caution">
    <text evidence="5">The sequence shown here is derived from an EMBL/GenBank/DDBJ whole genome shotgun (WGS) entry which is preliminary data.</text>
</comment>
<dbReference type="Gene3D" id="3.40.50.300">
    <property type="entry name" value="P-loop containing nucleotide triphosphate hydrolases"/>
    <property type="match status" value="1"/>
</dbReference>
<comment type="similarity">
    <text evidence="1">Belongs to the IS21/IS1162 putative ATP-binding protein family.</text>
</comment>
<dbReference type="CDD" id="cd00009">
    <property type="entry name" value="AAA"/>
    <property type="match status" value="1"/>
</dbReference>
<dbReference type="NCBIfam" id="NF038214">
    <property type="entry name" value="IS21_help_AAA"/>
    <property type="match status" value="1"/>
</dbReference>
<organism evidence="5 6">
    <name type="scientific">Oceanobacillus bengalensis</name>
    <dbReference type="NCBI Taxonomy" id="1435466"/>
    <lineage>
        <taxon>Bacteria</taxon>
        <taxon>Bacillati</taxon>
        <taxon>Bacillota</taxon>
        <taxon>Bacilli</taxon>
        <taxon>Bacillales</taxon>
        <taxon>Bacillaceae</taxon>
        <taxon>Oceanobacillus</taxon>
    </lineage>
</organism>
<reference evidence="5 6" key="1">
    <citation type="journal article" date="2015" name="Antonie Van Leeuwenhoek">
        <title>Oceanobacillus bengalensis sp. nov., a bacterium isolated from seawater of the Bay of Bengal.</title>
        <authorList>
            <person name="Yongchang O."/>
            <person name="Xiang W."/>
            <person name="Wang G."/>
        </authorList>
    </citation>
    <scope>NUCLEOTIDE SEQUENCE [LARGE SCALE GENOMIC DNA]</scope>
    <source>
        <strain evidence="5 6">MCCC 1K00260</strain>
    </source>
</reference>
<dbReference type="InterPro" id="IPR003593">
    <property type="entry name" value="AAA+_ATPase"/>
</dbReference>
<evidence type="ECO:0000259" key="4">
    <source>
        <dbReference type="SMART" id="SM00382"/>
    </source>
</evidence>
<dbReference type="InterPro" id="IPR027417">
    <property type="entry name" value="P-loop_NTPase"/>
</dbReference>
<dbReference type="SMART" id="SM00382">
    <property type="entry name" value="AAA"/>
    <property type="match status" value="1"/>
</dbReference>
<keyword evidence="3" id="KW-0067">ATP-binding</keyword>
<dbReference type="InterPro" id="IPR028350">
    <property type="entry name" value="DNAC/IstB-like"/>
</dbReference>
<dbReference type="EMBL" id="RBZO01000069">
    <property type="protein sequence ID" value="RKQ11292.1"/>
    <property type="molecule type" value="Genomic_DNA"/>
</dbReference>
<dbReference type="OrthoDB" id="2052561at2"/>
<dbReference type="GO" id="GO:0006260">
    <property type="term" value="P:DNA replication"/>
    <property type="evidence" value="ECO:0007669"/>
    <property type="project" value="TreeGrafter"/>
</dbReference>
<dbReference type="Proteomes" id="UP000281813">
    <property type="component" value="Unassembled WGS sequence"/>
</dbReference>
<proteinExistence type="inferred from homology"/>
<accession>A0A494YQY8</accession>
<dbReference type="PANTHER" id="PTHR30050:SF4">
    <property type="entry name" value="ATP-BINDING PROTEIN RV3427C IN INSERTION SEQUENCE-RELATED"/>
    <property type="match status" value="1"/>
</dbReference>
<dbReference type="SUPFAM" id="SSF52540">
    <property type="entry name" value="P-loop containing nucleoside triphosphate hydrolases"/>
    <property type="match status" value="1"/>
</dbReference>
<dbReference type="AlphaFoldDB" id="A0A494YQY8"/>
<dbReference type="Pfam" id="PF01695">
    <property type="entry name" value="IstB_IS21"/>
    <property type="match status" value="1"/>
</dbReference>
<sequence length="242" mass="28362">MSNLIREKCKSLRLAYVADIYEQIPFENPEQYISALLQQELEHREVAKGERLIKKAKFMNEKELEDYRWSEHIRFPPQMDRESLESLYFIDKKENLILTGAPGTGKSHLVTALGRKACRSGYEVRFYRVADLVELLEKSWREGRFQALRNRFNKVDMIILDEMGYVPFSKEGAELLFQLISDWYERSSLVITSNLEFSQWNRIFADARLTAALVDRVIHHAHILSFTGDSYRVTHALSNHQS</sequence>
<evidence type="ECO:0000313" key="6">
    <source>
        <dbReference type="Proteomes" id="UP000281813"/>
    </source>
</evidence>
<protein>
    <submittedName>
        <fullName evidence="5">AAA family ATPase</fullName>
    </submittedName>
</protein>
<evidence type="ECO:0000313" key="5">
    <source>
        <dbReference type="EMBL" id="RKQ11292.1"/>
    </source>
</evidence>
<feature type="domain" description="AAA+ ATPase" evidence="4">
    <location>
        <begin position="92"/>
        <end position="224"/>
    </location>
</feature>
<name>A0A494YQY8_9BACI</name>
<evidence type="ECO:0000256" key="3">
    <source>
        <dbReference type="ARBA" id="ARBA00022840"/>
    </source>
</evidence>
<dbReference type="RefSeq" id="WP_121134844.1">
    <property type="nucleotide sequence ID" value="NZ_RBZO01000069.1"/>
</dbReference>
<evidence type="ECO:0000256" key="2">
    <source>
        <dbReference type="ARBA" id="ARBA00022741"/>
    </source>
</evidence>
<dbReference type="PIRSF" id="PIRSF003073">
    <property type="entry name" value="DNAC_TnpB_IstB"/>
    <property type="match status" value="1"/>
</dbReference>
<keyword evidence="6" id="KW-1185">Reference proteome</keyword>